<dbReference type="InterPro" id="IPR002514">
    <property type="entry name" value="Transposase_8"/>
</dbReference>
<keyword evidence="2" id="KW-1185">Reference proteome</keyword>
<gene>
    <name evidence="1" type="primary">PLESTB004152</name>
    <name evidence="1" type="ORF">PLESTB_001969800</name>
</gene>
<dbReference type="AlphaFoldDB" id="A0A9W6FC51"/>
<dbReference type="GO" id="GO:0006313">
    <property type="term" value="P:DNA transposition"/>
    <property type="evidence" value="ECO:0007669"/>
    <property type="project" value="InterPro"/>
</dbReference>
<name>A0A9W6FC51_9CHLO</name>
<comment type="caution">
    <text evidence="1">The sequence shown here is derived from an EMBL/GenBank/DDBJ whole genome shotgun (WGS) entry which is preliminary data.</text>
</comment>
<sequence length="359" mass="39004">MDEAEADLITAEHIKSDQCYNLIPGGAGGRPSNGEGGVRRMLIDGNGVYVEGRICAIASHYGISQKKISDIVSGRRKVAKALEQGGSEPTTSVTKETEPAFDPAIAAIADRLKTKKIKLGRATEKTAYQIRNTAALLVEATGVTDIRRLKQSDIAVFCDVMSRLPPAYRKSPKEKLVPLADIIAAAAETSVKVGLSPATANRNLGFVAQIVKHANAEGLPTQGSIDVKDLRESDMEDDQDKVPPFERSDIRKLFEGSIWRSTMSKRKQHAPEFKAKVALEALKGEQTVSELASRFGVHPTMINQWKRALLDGASGVFERGGRKAPVIDEDQVRDLHAKIGELAVANSFLERKLKPWGGK</sequence>
<reference evidence="1 2" key="1">
    <citation type="journal article" date="2023" name="Commun. Biol.">
        <title>Reorganization of the ancestral sex-determining regions during the evolution of trioecy in Pleodorina starrii.</title>
        <authorList>
            <person name="Takahashi K."/>
            <person name="Suzuki S."/>
            <person name="Kawai-Toyooka H."/>
            <person name="Yamamoto K."/>
            <person name="Hamaji T."/>
            <person name="Ootsuki R."/>
            <person name="Yamaguchi H."/>
            <person name="Kawachi M."/>
            <person name="Higashiyama T."/>
            <person name="Nozaki H."/>
        </authorList>
    </citation>
    <scope>NUCLEOTIDE SEQUENCE [LARGE SCALE GENOMIC DNA]</scope>
    <source>
        <strain evidence="1 2">NIES-4479</strain>
    </source>
</reference>
<evidence type="ECO:0008006" key="3">
    <source>
        <dbReference type="Google" id="ProtNLM"/>
    </source>
</evidence>
<dbReference type="InterPro" id="IPR010921">
    <property type="entry name" value="Trp_repressor/repl_initiator"/>
</dbReference>
<dbReference type="GO" id="GO:0004803">
    <property type="term" value="F:transposase activity"/>
    <property type="evidence" value="ECO:0007669"/>
    <property type="project" value="InterPro"/>
</dbReference>
<dbReference type="SUPFAM" id="SSF48295">
    <property type="entry name" value="TrpR-like"/>
    <property type="match status" value="1"/>
</dbReference>
<proteinExistence type="predicted"/>
<dbReference type="EMBL" id="BRXU01000080">
    <property type="protein sequence ID" value="GLC63000.1"/>
    <property type="molecule type" value="Genomic_DNA"/>
</dbReference>
<protein>
    <recommendedName>
        <fullName evidence="3">Transposase</fullName>
    </recommendedName>
</protein>
<accession>A0A9W6FC51</accession>
<dbReference type="GO" id="GO:0043565">
    <property type="term" value="F:sequence-specific DNA binding"/>
    <property type="evidence" value="ECO:0007669"/>
    <property type="project" value="InterPro"/>
</dbReference>
<evidence type="ECO:0000313" key="2">
    <source>
        <dbReference type="Proteomes" id="UP001165080"/>
    </source>
</evidence>
<dbReference type="Proteomes" id="UP001165080">
    <property type="component" value="Unassembled WGS sequence"/>
</dbReference>
<organism evidence="1 2">
    <name type="scientific">Pleodorina starrii</name>
    <dbReference type="NCBI Taxonomy" id="330485"/>
    <lineage>
        <taxon>Eukaryota</taxon>
        <taxon>Viridiplantae</taxon>
        <taxon>Chlorophyta</taxon>
        <taxon>core chlorophytes</taxon>
        <taxon>Chlorophyceae</taxon>
        <taxon>CS clade</taxon>
        <taxon>Chlamydomonadales</taxon>
        <taxon>Volvocaceae</taxon>
        <taxon>Pleodorina</taxon>
    </lineage>
</organism>
<dbReference type="Pfam" id="PF01527">
    <property type="entry name" value="HTH_Tnp_1"/>
    <property type="match status" value="1"/>
</dbReference>
<evidence type="ECO:0000313" key="1">
    <source>
        <dbReference type="EMBL" id="GLC63000.1"/>
    </source>
</evidence>